<evidence type="ECO:0000256" key="1">
    <source>
        <dbReference type="SAM" id="MobiDB-lite"/>
    </source>
</evidence>
<keyword evidence="2" id="KW-0489">Methyltransferase</keyword>
<dbReference type="VEuPathDB" id="FungiDB:I7I51_08416"/>
<proteinExistence type="predicted"/>
<protein>
    <submittedName>
        <fullName evidence="2">Histone-lysine N-methyltransferase</fullName>
    </submittedName>
</protein>
<dbReference type="GO" id="GO:0008168">
    <property type="term" value="F:methyltransferase activity"/>
    <property type="evidence" value="ECO:0007669"/>
    <property type="project" value="UniProtKB-KW"/>
</dbReference>
<evidence type="ECO:0000313" key="2">
    <source>
        <dbReference type="EMBL" id="QSS58985.1"/>
    </source>
</evidence>
<keyword evidence="2" id="KW-0808">Transferase</keyword>
<accession>A0A8A1M0A6</accession>
<sequence length="184" mass="20656">MARLSRASGVSPSPPVSVPDSDAALTTSTSTEQHLLTPATSLSESSSMSGTPVMGVEKNDTEGTVTAERRSRRVTRSSLVMAVGAAMMRELRIIRCIRIRCCMTGMMVVLNLRRKSRTKRSRRRRRRSNWAKTSWGKELRAAKGKEVVKMGLGDGLRVWSCWRKLMRWWGKLRRYLGRGRGGLC</sequence>
<organism evidence="2 3">
    <name type="scientific">Ajellomyces capsulatus</name>
    <name type="common">Darling's disease fungus</name>
    <name type="synonym">Histoplasma capsulatum</name>
    <dbReference type="NCBI Taxonomy" id="5037"/>
    <lineage>
        <taxon>Eukaryota</taxon>
        <taxon>Fungi</taxon>
        <taxon>Dikarya</taxon>
        <taxon>Ascomycota</taxon>
        <taxon>Pezizomycotina</taxon>
        <taxon>Eurotiomycetes</taxon>
        <taxon>Eurotiomycetidae</taxon>
        <taxon>Onygenales</taxon>
        <taxon>Ajellomycetaceae</taxon>
        <taxon>Histoplasma</taxon>
    </lineage>
</organism>
<dbReference type="GO" id="GO:0032259">
    <property type="term" value="P:methylation"/>
    <property type="evidence" value="ECO:0007669"/>
    <property type="project" value="UniProtKB-KW"/>
</dbReference>
<name>A0A8A1M0A6_AJECA</name>
<dbReference type="EMBL" id="CP069109">
    <property type="protein sequence ID" value="QSS58985.1"/>
    <property type="molecule type" value="Genomic_DNA"/>
</dbReference>
<feature type="compositionally biased region" description="Low complexity" evidence="1">
    <location>
        <begin position="18"/>
        <end position="31"/>
    </location>
</feature>
<evidence type="ECO:0000313" key="3">
    <source>
        <dbReference type="Proteomes" id="UP000663671"/>
    </source>
</evidence>
<feature type="region of interest" description="Disordered" evidence="1">
    <location>
        <begin position="1"/>
        <end position="73"/>
    </location>
</feature>
<reference evidence="2" key="1">
    <citation type="submission" date="2021-01" db="EMBL/GenBank/DDBJ databases">
        <title>Chromosome-level genome assembly of a human fungal pathogen reveals clustering of transcriptionally co-regulated genes.</title>
        <authorList>
            <person name="Voorhies M."/>
            <person name="Cohen S."/>
            <person name="Shea T.P."/>
            <person name="Petrus S."/>
            <person name="Munoz J.F."/>
            <person name="Poplawski S."/>
            <person name="Goldman W.E."/>
            <person name="Michael T."/>
            <person name="Cuomo C.A."/>
            <person name="Sil A."/>
            <person name="Beyhan S."/>
        </authorList>
    </citation>
    <scope>NUCLEOTIDE SEQUENCE</scope>
    <source>
        <strain evidence="2">WU24</strain>
    </source>
</reference>
<dbReference type="Proteomes" id="UP000663671">
    <property type="component" value="Chromosome 2"/>
</dbReference>
<dbReference type="AlphaFoldDB" id="A0A8A1M0A6"/>
<gene>
    <name evidence="2" type="ORF">I7I51_08416</name>
</gene>